<dbReference type="EMBL" id="MT141314">
    <property type="protein sequence ID" value="QJA58234.1"/>
    <property type="molecule type" value="Genomic_DNA"/>
</dbReference>
<evidence type="ECO:0000313" key="2">
    <source>
        <dbReference type="EMBL" id="QJA78835.1"/>
    </source>
</evidence>
<protein>
    <submittedName>
        <fullName evidence="1">Uncharacterized protein</fullName>
    </submittedName>
</protein>
<sequence length="122" mass="13963">MHIGNKKVKGVEKLDDGVLNVKFKDGSSEKINDNLYKLIKSEEKREGEVIDVIRHVLSTKFLSDMSEYGLDFYMVQHISRGMETLSHNMREELFSKTFDCNGANGIKLNKLISLYDEEVSDS</sequence>
<reference evidence="1" key="1">
    <citation type="submission" date="2020-03" db="EMBL/GenBank/DDBJ databases">
        <title>The deep terrestrial virosphere.</title>
        <authorList>
            <person name="Holmfeldt K."/>
            <person name="Nilsson E."/>
            <person name="Simone D."/>
            <person name="Lopez-Fernandez M."/>
            <person name="Wu X."/>
            <person name="de Brujin I."/>
            <person name="Lundin D."/>
            <person name="Andersson A."/>
            <person name="Bertilsson S."/>
            <person name="Dopson M."/>
        </authorList>
    </citation>
    <scope>NUCLEOTIDE SEQUENCE</scope>
    <source>
        <strain evidence="2">MM415A00983</strain>
        <strain evidence="1">MM415B01478</strain>
    </source>
</reference>
<proteinExistence type="predicted"/>
<organism evidence="1">
    <name type="scientific">viral metagenome</name>
    <dbReference type="NCBI Taxonomy" id="1070528"/>
    <lineage>
        <taxon>unclassified sequences</taxon>
        <taxon>metagenomes</taxon>
        <taxon>organismal metagenomes</taxon>
    </lineage>
</organism>
<accession>A0A6M3ILF4</accession>
<evidence type="ECO:0000313" key="1">
    <source>
        <dbReference type="EMBL" id="QJA58234.1"/>
    </source>
</evidence>
<dbReference type="EMBL" id="MT142355">
    <property type="protein sequence ID" value="QJA78835.1"/>
    <property type="molecule type" value="Genomic_DNA"/>
</dbReference>
<name>A0A6M3ILF4_9ZZZZ</name>
<gene>
    <name evidence="2" type="ORF">MM415A00983_0018</name>
    <name evidence="1" type="ORF">MM415B01478_0019</name>
</gene>
<dbReference type="AlphaFoldDB" id="A0A6M3ILF4"/>